<dbReference type="EMBL" id="AKCV02000025">
    <property type="protein sequence ID" value="TMS57157.1"/>
    <property type="molecule type" value="Genomic_DNA"/>
</dbReference>
<name>A0ACD3SLW2_9BURK</name>
<reference evidence="1" key="1">
    <citation type="submission" date="2019-05" db="EMBL/GenBank/DDBJ databases">
        <title>Revised genome assembly of Burkholderiaceae (previously Ralstonia) sp. PBA.</title>
        <authorList>
            <person name="Gan H.M."/>
        </authorList>
    </citation>
    <scope>NUCLEOTIDE SEQUENCE</scope>
    <source>
        <strain evidence="1">PBA</strain>
    </source>
</reference>
<protein>
    <submittedName>
        <fullName evidence="1">DUF493 family protein</fullName>
    </submittedName>
</protein>
<gene>
    <name evidence="1" type="ORF">MW7_014470</name>
</gene>
<comment type="caution">
    <text evidence="1">The sequence shown here is derived from an EMBL/GenBank/DDBJ whole genome shotgun (WGS) entry which is preliminary data.</text>
</comment>
<evidence type="ECO:0000313" key="1">
    <source>
        <dbReference type="EMBL" id="TMS57157.1"/>
    </source>
</evidence>
<dbReference type="Proteomes" id="UP000004277">
    <property type="component" value="Unassembled WGS sequence"/>
</dbReference>
<organism evidence="1 2">
    <name type="scientific">Imbroritus primus</name>
    <dbReference type="NCBI Taxonomy" id="3058603"/>
    <lineage>
        <taxon>Bacteria</taxon>
        <taxon>Pseudomonadati</taxon>
        <taxon>Pseudomonadota</taxon>
        <taxon>Betaproteobacteria</taxon>
        <taxon>Burkholderiales</taxon>
        <taxon>Burkholderiaceae</taxon>
        <taxon>Imbroritus</taxon>
    </lineage>
</organism>
<evidence type="ECO:0000313" key="2">
    <source>
        <dbReference type="Proteomes" id="UP000004277"/>
    </source>
</evidence>
<keyword evidence="2" id="KW-1185">Reference proteome</keyword>
<proteinExistence type="predicted"/>
<sequence>MANTPDKPGGADDASGPARASLIDFPSHFPIKVMGKMQDDFAETIVALVQTFDASFDATRVEMRPSRNGNYLGLPVPVWPPSQEHLDDIYRALSSHPMVSVVL</sequence>
<accession>A0ACD3SLW2</accession>